<evidence type="ECO:0000259" key="1">
    <source>
        <dbReference type="PROSITE" id="PS50404"/>
    </source>
</evidence>
<name>A0ABU6HK64_9RHOB</name>
<dbReference type="RefSeq" id="WP_326298918.1">
    <property type="nucleotide sequence ID" value="NZ_JAYLLH010000030.1"/>
</dbReference>
<dbReference type="PROSITE" id="PS50404">
    <property type="entry name" value="GST_NTER"/>
    <property type="match status" value="1"/>
</dbReference>
<dbReference type="InterPro" id="IPR036282">
    <property type="entry name" value="Glutathione-S-Trfase_C_sf"/>
</dbReference>
<dbReference type="Pfam" id="PF13410">
    <property type="entry name" value="GST_C_2"/>
    <property type="match status" value="1"/>
</dbReference>
<sequence length="201" mass="22092">MKLLMAGPSPFVRKVLVLLQETGQDGDVEKVNVTASPVGGDADLHSANPLGKIPALVRDEGCTLYDSRVICRYLDARKGAGLYPDSHLWETLTLEATGDGMMEACLQIVYEARFRPEGMRSTDWTDGQWTKFTRACAALNARWMSHLHGRLDAGHIAVGCALGYADFRMPDRDWRSGNDALAAWFKGFSERPSMTSTLPVG</sequence>
<dbReference type="InterPro" id="IPR036249">
    <property type="entry name" value="Thioredoxin-like_sf"/>
</dbReference>
<proteinExistence type="predicted"/>
<dbReference type="Gene3D" id="1.20.1050.10">
    <property type="match status" value="1"/>
</dbReference>
<protein>
    <submittedName>
        <fullName evidence="2">Glutathione S-transferase</fullName>
    </submittedName>
</protein>
<dbReference type="Proteomes" id="UP001348149">
    <property type="component" value="Unassembled WGS sequence"/>
</dbReference>
<dbReference type="InterPro" id="IPR004045">
    <property type="entry name" value="Glutathione_S-Trfase_N"/>
</dbReference>
<dbReference type="SUPFAM" id="SSF47616">
    <property type="entry name" value="GST C-terminal domain-like"/>
    <property type="match status" value="1"/>
</dbReference>
<comment type="caution">
    <text evidence="2">The sequence shown here is derived from an EMBL/GenBank/DDBJ whole genome shotgun (WGS) entry which is preliminary data.</text>
</comment>
<accession>A0ABU6HK64</accession>
<dbReference type="CDD" id="cd03049">
    <property type="entry name" value="GST_N_3"/>
    <property type="match status" value="1"/>
</dbReference>
<dbReference type="CDD" id="cd03205">
    <property type="entry name" value="GST_C_6"/>
    <property type="match status" value="1"/>
</dbReference>
<evidence type="ECO:0000313" key="2">
    <source>
        <dbReference type="EMBL" id="MEC3862844.1"/>
    </source>
</evidence>
<gene>
    <name evidence="2" type="ORF">VK792_16240</name>
</gene>
<dbReference type="SUPFAM" id="SSF52833">
    <property type="entry name" value="Thioredoxin-like"/>
    <property type="match status" value="1"/>
</dbReference>
<dbReference type="EMBL" id="JAYLLH010000030">
    <property type="protein sequence ID" value="MEC3862844.1"/>
    <property type="molecule type" value="Genomic_DNA"/>
</dbReference>
<keyword evidence="3" id="KW-1185">Reference proteome</keyword>
<dbReference type="Gene3D" id="3.40.30.10">
    <property type="entry name" value="Glutaredoxin"/>
    <property type="match status" value="1"/>
</dbReference>
<reference evidence="2 3" key="1">
    <citation type="submission" date="2024-01" db="EMBL/GenBank/DDBJ databases">
        <title>Mesobacterium rodlantinim sp. nov., isolated from shallow sea hydrothermal systems off Kueishantao Island.</title>
        <authorList>
            <person name="Su Z."/>
            <person name="Tang K."/>
        </authorList>
    </citation>
    <scope>NUCLEOTIDE SEQUENCE [LARGE SCALE GENOMIC DNA]</scope>
    <source>
        <strain evidence="2 3">TK19101</strain>
    </source>
</reference>
<evidence type="ECO:0000313" key="3">
    <source>
        <dbReference type="Proteomes" id="UP001348149"/>
    </source>
</evidence>
<dbReference type="Pfam" id="PF13409">
    <property type="entry name" value="GST_N_2"/>
    <property type="match status" value="1"/>
</dbReference>
<feature type="domain" description="GST N-terminal" evidence="1">
    <location>
        <begin position="1"/>
        <end position="82"/>
    </location>
</feature>
<organism evidence="2 3">
    <name type="scientific">Mesobacterium hydrothermale</name>
    <dbReference type="NCBI Taxonomy" id="3111907"/>
    <lineage>
        <taxon>Bacteria</taxon>
        <taxon>Pseudomonadati</taxon>
        <taxon>Pseudomonadota</taxon>
        <taxon>Alphaproteobacteria</taxon>
        <taxon>Rhodobacterales</taxon>
        <taxon>Roseobacteraceae</taxon>
        <taxon>Mesobacterium</taxon>
    </lineage>
</organism>